<dbReference type="EMBL" id="BRVS01000002">
    <property type="protein sequence ID" value="GLB66045.1"/>
    <property type="molecule type" value="Genomic_DNA"/>
</dbReference>
<feature type="region of interest" description="Disordered" evidence="1">
    <location>
        <begin position="222"/>
        <end position="247"/>
    </location>
</feature>
<protein>
    <recommendedName>
        <fullName evidence="4">Haloacid dehalogenase</fullName>
    </recommendedName>
</protein>
<dbReference type="SUPFAM" id="SSF56784">
    <property type="entry name" value="HAD-like"/>
    <property type="match status" value="1"/>
</dbReference>
<evidence type="ECO:0000256" key="1">
    <source>
        <dbReference type="SAM" id="MobiDB-lite"/>
    </source>
</evidence>
<name>A0ABQ5MPY0_9MICC</name>
<dbReference type="InterPro" id="IPR041492">
    <property type="entry name" value="HAD_2"/>
</dbReference>
<keyword evidence="3" id="KW-1185">Reference proteome</keyword>
<accession>A0ABQ5MPY0</accession>
<gene>
    <name evidence="2" type="ORF">AHIS1636_04840</name>
</gene>
<dbReference type="PANTHER" id="PTHR43434">
    <property type="entry name" value="PHOSPHOGLYCOLATE PHOSPHATASE"/>
    <property type="match status" value="1"/>
</dbReference>
<dbReference type="Gene3D" id="1.10.150.240">
    <property type="entry name" value="Putative phosphatase, domain 2"/>
    <property type="match status" value="1"/>
</dbReference>
<dbReference type="SFLD" id="SFLDG01129">
    <property type="entry name" value="C1.5:_HAD__Beta-PGM__Phosphata"/>
    <property type="match status" value="1"/>
</dbReference>
<dbReference type="InterPro" id="IPR036412">
    <property type="entry name" value="HAD-like_sf"/>
</dbReference>
<dbReference type="InterPro" id="IPR023214">
    <property type="entry name" value="HAD_sf"/>
</dbReference>
<dbReference type="RefSeq" id="WP_264794222.1">
    <property type="nucleotide sequence ID" value="NZ_BRVS01000002.1"/>
</dbReference>
<reference evidence="2 3" key="1">
    <citation type="journal article" date="2023" name="Int. J. Syst. Evol. Microbiol.">
        <title>Arthrobacter mangrovi sp. nov., an actinobacterium isolated from the rhizosphere of a mangrove.</title>
        <authorList>
            <person name="Hamada M."/>
            <person name="Saitou S."/>
            <person name="Enomoto N."/>
            <person name="Nanri K."/>
            <person name="Hidaka K."/>
            <person name="Miura T."/>
            <person name="Tamura T."/>
        </authorList>
    </citation>
    <scope>NUCLEOTIDE SEQUENCE [LARGE SCALE GENOMIC DNA]</scope>
    <source>
        <strain evidence="2 3">NBRC 112813</strain>
    </source>
</reference>
<evidence type="ECO:0000313" key="3">
    <source>
        <dbReference type="Proteomes" id="UP001209654"/>
    </source>
</evidence>
<dbReference type="PANTHER" id="PTHR43434:SF20">
    <property type="entry name" value="5'-NUCLEOTIDASE"/>
    <property type="match status" value="1"/>
</dbReference>
<proteinExistence type="predicted"/>
<dbReference type="Gene3D" id="3.40.50.1000">
    <property type="entry name" value="HAD superfamily/HAD-like"/>
    <property type="match status" value="1"/>
</dbReference>
<dbReference type="InterPro" id="IPR050155">
    <property type="entry name" value="HAD-like_hydrolase_sf"/>
</dbReference>
<evidence type="ECO:0000313" key="2">
    <source>
        <dbReference type="EMBL" id="GLB66045.1"/>
    </source>
</evidence>
<sequence length="247" mass="25486">MTSLPDLVLFDLDGTLVDPAGAITGGISRALRARGLPVPEQHVLDAMVGPPLGESLRFLAGVPEAEVPEVIRLYRADYRAAGMAASHVYPGIVPLLEELKARGALLAVVTQKPTPIAVELLKVQGLAGYFGSIHGAALDDVEGAGGPDSGKIPILAEALEHYADRFGRALMIGDRHYDIEAAVHHGIDAIGVGWGFAANGELAAAGATTVAASVPELRVRLQAPGGEDGNDNGSMDIAEENAGHGTL</sequence>
<organism evidence="2 3">
    <name type="scientific">Arthrobacter mangrovi</name>
    <dbReference type="NCBI Taxonomy" id="2966350"/>
    <lineage>
        <taxon>Bacteria</taxon>
        <taxon>Bacillati</taxon>
        <taxon>Actinomycetota</taxon>
        <taxon>Actinomycetes</taxon>
        <taxon>Micrococcales</taxon>
        <taxon>Micrococcaceae</taxon>
        <taxon>Arthrobacter</taxon>
    </lineage>
</organism>
<dbReference type="InterPro" id="IPR023198">
    <property type="entry name" value="PGP-like_dom2"/>
</dbReference>
<dbReference type="Pfam" id="PF13419">
    <property type="entry name" value="HAD_2"/>
    <property type="match status" value="1"/>
</dbReference>
<evidence type="ECO:0008006" key="4">
    <source>
        <dbReference type="Google" id="ProtNLM"/>
    </source>
</evidence>
<comment type="caution">
    <text evidence="2">The sequence shown here is derived from an EMBL/GenBank/DDBJ whole genome shotgun (WGS) entry which is preliminary data.</text>
</comment>
<dbReference type="SFLD" id="SFLDS00003">
    <property type="entry name" value="Haloacid_Dehalogenase"/>
    <property type="match status" value="1"/>
</dbReference>
<dbReference type="Proteomes" id="UP001209654">
    <property type="component" value="Unassembled WGS sequence"/>
</dbReference>